<accession>A0ABN7T675</accession>
<gene>
    <name evidence="2" type="ORF">OKIOD_LOCUS15058</name>
</gene>
<feature type="coiled-coil region" evidence="1">
    <location>
        <begin position="9"/>
        <end position="87"/>
    </location>
</feature>
<evidence type="ECO:0000313" key="3">
    <source>
        <dbReference type="Proteomes" id="UP001158576"/>
    </source>
</evidence>
<protein>
    <submittedName>
        <fullName evidence="2">Oidioi.mRNA.OKI2018_I69.chr2.g6293.t1.cds</fullName>
    </submittedName>
</protein>
<proteinExistence type="predicted"/>
<keyword evidence="1" id="KW-0175">Coiled coil</keyword>
<keyword evidence="3" id="KW-1185">Reference proteome</keyword>
<evidence type="ECO:0000313" key="2">
    <source>
        <dbReference type="EMBL" id="CAG5112034.1"/>
    </source>
</evidence>
<dbReference type="EMBL" id="OU015567">
    <property type="protein sequence ID" value="CAG5112034.1"/>
    <property type="molecule type" value="Genomic_DNA"/>
</dbReference>
<sequence>MTRNRTSVFQNFKKMVKLMKKDLESLTQKVDRLEKEFESPVETENRKFIDNLTQRVEDLEHKHQLQVEMNVKELKNVIQKLETLERAKIDDMKLTHSLAEKVDNLQDRLKLQEEISDLMQKIIIKQFASSPSHDIQLRVVPAVEEDVVFYARKLIESYRWKNPNPVILGIPTKK</sequence>
<dbReference type="Proteomes" id="UP001158576">
    <property type="component" value="Chromosome 2"/>
</dbReference>
<organism evidence="2 3">
    <name type="scientific">Oikopleura dioica</name>
    <name type="common">Tunicate</name>
    <dbReference type="NCBI Taxonomy" id="34765"/>
    <lineage>
        <taxon>Eukaryota</taxon>
        <taxon>Metazoa</taxon>
        <taxon>Chordata</taxon>
        <taxon>Tunicata</taxon>
        <taxon>Appendicularia</taxon>
        <taxon>Copelata</taxon>
        <taxon>Oikopleuridae</taxon>
        <taxon>Oikopleura</taxon>
    </lineage>
</organism>
<evidence type="ECO:0000256" key="1">
    <source>
        <dbReference type="SAM" id="Coils"/>
    </source>
</evidence>
<name>A0ABN7T675_OIKDI</name>
<reference evidence="2 3" key="1">
    <citation type="submission" date="2021-04" db="EMBL/GenBank/DDBJ databases">
        <authorList>
            <person name="Bliznina A."/>
        </authorList>
    </citation>
    <scope>NUCLEOTIDE SEQUENCE [LARGE SCALE GENOMIC DNA]</scope>
</reference>